<reference evidence="1" key="1">
    <citation type="submission" date="2021-01" db="EMBL/GenBank/DDBJ databases">
        <authorList>
            <person name="Corre E."/>
            <person name="Pelletier E."/>
            <person name="Niang G."/>
            <person name="Scheremetjew M."/>
            <person name="Finn R."/>
            <person name="Kale V."/>
            <person name="Holt S."/>
            <person name="Cochrane G."/>
            <person name="Meng A."/>
            <person name="Brown T."/>
            <person name="Cohen L."/>
        </authorList>
    </citation>
    <scope>NUCLEOTIDE SEQUENCE</scope>
    <source>
        <strain evidence="1">RCC3387</strain>
    </source>
</reference>
<proteinExistence type="predicted"/>
<dbReference type="EMBL" id="HBGW01084962">
    <property type="protein sequence ID" value="CAD9636016.1"/>
    <property type="molecule type" value="Transcribed_RNA"/>
</dbReference>
<dbReference type="AlphaFoldDB" id="A0A7S2VKM8"/>
<accession>A0A7S2VKM8</accession>
<gene>
    <name evidence="1" type="ORF">BRAN1462_LOCUS53838</name>
</gene>
<name>A0A7S2VKM8_9DINO</name>
<organism evidence="1">
    <name type="scientific">Zooxanthella nutricula</name>
    <dbReference type="NCBI Taxonomy" id="1333877"/>
    <lineage>
        <taxon>Eukaryota</taxon>
        <taxon>Sar</taxon>
        <taxon>Alveolata</taxon>
        <taxon>Dinophyceae</taxon>
        <taxon>Peridiniales</taxon>
        <taxon>Peridiniales incertae sedis</taxon>
        <taxon>Zooxanthella</taxon>
    </lineage>
</organism>
<sequence length="110" mass="11559">MDAPVERLALLSMLLPGTELVRTFNDLEYSLGGLPFNLHSGLGSVIFLAIAKLFLEWVPSAAILCAFYPSAVRGLPDIPSPGSRRSCVDPLLPPGPNAPPLGRAHVALGG</sequence>
<protein>
    <submittedName>
        <fullName evidence="1">Uncharacterized protein</fullName>
    </submittedName>
</protein>
<evidence type="ECO:0000313" key="1">
    <source>
        <dbReference type="EMBL" id="CAD9636016.1"/>
    </source>
</evidence>